<proteinExistence type="predicted"/>
<feature type="domain" description="DUF1985" evidence="2">
    <location>
        <begin position="507"/>
        <end position="602"/>
    </location>
</feature>
<evidence type="ECO:0000259" key="2">
    <source>
        <dbReference type="Pfam" id="PF09331"/>
    </source>
</evidence>
<dbReference type="InterPro" id="IPR015410">
    <property type="entry name" value="DUF1985"/>
</dbReference>
<gene>
    <name evidence="3" type="ORF">F2Q69_00053598</name>
</gene>
<protein>
    <recommendedName>
        <fullName evidence="2">DUF1985 domain-containing protein</fullName>
    </recommendedName>
</protein>
<feature type="domain" description="DUF1985" evidence="2">
    <location>
        <begin position="53"/>
        <end position="186"/>
    </location>
</feature>
<comment type="caution">
    <text evidence="3">The sequence shown here is derived from an EMBL/GenBank/DDBJ whole genome shotgun (WGS) entry which is preliminary data.</text>
</comment>
<dbReference type="PANTHER" id="PTHR48449">
    <property type="entry name" value="DUF1985 DOMAIN-CONTAINING PROTEIN"/>
    <property type="match status" value="1"/>
</dbReference>
<dbReference type="Pfam" id="PF09331">
    <property type="entry name" value="DUF1985"/>
    <property type="match status" value="2"/>
</dbReference>
<evidence type="ECO:0000313" key="3">
    <source>
        <dbReference type="EMBL" id="KAF3490253.1"/>
    </source>
</evidence>
<evidence type="ECO:0000256" key="1">
    <source>
        <dbReference type="SAM" id="MobiDB-lite"/>
    </source>
</evidence>
<name>A0A8S9N4R0_BRACR</name>
<feature type="region of interest" description="Disordered" evidence="1">
    <location>
        <begin position="449"/>
        <end position="503"/>
    </location>
</feature>
<accession>A0A8S9N4R0</accession>
<evidence type="ECO:0000313" key="4">
    <source>
        <dbReference type="Proteomes" id="UP000712600"/>
    </source>
</evidence>
<dbReference type="EMBL" id="QGKX02002183">
    <property type="protein sequence ID" value="KAF3490253.1"/>
    <property type="molecule type" value="Genomic_DNA"/>
</dbReference>
<organism evidence="3 4">
    <name type="scientific">Brassica cretica</name>
    <name type="common">Mustard</name>
    <dbReference type="NCBI Taxonomy" id="69181"/>
    <lineage>
        <taxon>Eukaryota</taxon>
        <taxon>Viridiplantae</taxon>
        <taxon>Streptophyta</taxon>
        <taxon>Embryophyta</taxon>
        <taxon>Tracheophyta</taxon>
        <taxon>Spermatophyta</taxon>
        <taxon>Magnoliopsida</taxon>
        <taxon>eudicotyledons</taxon>
        <taxon>Gunneridae</taxon>
        <taxon>Pentapetalae</taxon>
        <taxon>rosids</taxon>
        <taxon>malvids</taxon>
        <taxon>Brassicales</taxon>
        <taxon>Brassicaceae</taxon>
        <taxon>Brassiceae</taxon>
        <taxon>Brassica</taxon>
    </lineage>
</organism>
<dbReference type="PANTHER" id="PTHR48449:SF1">
    <property type="entry name" value="DUF1985 DOMAIN-CONTAINING PROTEIN"/>
    <property type="match status" value="1"/>
</dbReference>
<dbReference type="Proteomes" id="UP000712600">
    <property type="component" value="Unassembled WGS sequence"/>
</dbReference>
<feature type="compositionally biased region" description="Basic and acidic residues" evidence="1">
    <location>
        <begin position="475"/>
        <end position="485"/>
    </location>
</feature>
<dbReference type="AlphaFoldDB" id="A0A8S9N4R0"/>
<reference evidence="3" key="1">
    <citation type="submission" date="2019-12" db="EMBL/GenBank/DDBJ databases">
        <title>Genome sequencing and annotation of Brassica cretica.</title>
        <authorList>
            <person name="Studholme D.J."/>
            <person name="Sarris P."/>
        </authorList>
    </citation>
    <scope>NUCLEOTIDE SEQUENCE</scope>
    <source>
        <strain evidence="3">PFS-109/04</strain>
        <tissue evidence="3">Leaf</tissue>
    </source>
</reference>
<sequence length="980" mass="113439">MLMVFIVVCGVAYEFPKHILEEGFETQIDKINNTCRRTILEEVKGVLKDEYEELKVSKLHELWFLFAKRPLRFSAQEFHVVTGLKFKDEPDIDFNDWKDDKGFWSKVLRKSRKVNLFMIRTKLLNECNQWTYVDKVRLVYLCIIHGFLIAKDSRVFIPHEYIRLVMDFEKMRMYPWGLHTYDELIASILKARRDLHLKNSYVLDGFSYAFQIWVMEAIPDIGSMVGKKIKKNMTKIWVMEAIPDIGSMVGKNIKKIMTKVRCRNWKGSGKVSYADISSLESHFNKGELFSFISATGNNDVVDSNEFYREDEKKDERIGRIVTLLNAKQDWTEFVWEVEALPPTEELSDSEEDGENVEVKDVTYTHVEEPAVVARRGKCKLNDPGAEDRKKELLCQRAAEHNSGISSGMKTFIEGFFTSSFNSFKEVVQNDIQERFEKVQKEMAEYSASASEIPCPSATMGKDQDKSSKSLCPAATKEKGKGKVDESVVPPTVRRSPRQGRKFKDEPDINFNDWKDDKGFWSNVLRKNRKVNLFMIRTKLLHECNKWTYVDRVRLVYLCVIHGFLIAKDSRVFIPHEYIRLVMDFEKMRMYPWGLHAYDELIASILKARRDLHLKNSYVLDGFSYAFQIWVMEAIPDIGSMVGKKIKKNMTKGELFPFISATGNNDVVDSNELYREDEKKDERIGRIVTLLNAKQDWTEFAWEVEALPPTVELSDSEEDEENVEVEDVTDIHVEEPAVVARRGKHKLNDPGLFTSSFNSFKEVVQNDIQERFEKVQKEMAELKQAVSSEIPCPSATMGKDQDKSSRSLCPAATKEKGKCKVDESVVPPTVLRSPRQGRKTGDWRTPTLKDMELPEDRVNDEDYSLVFFPEDSWAKLIHWCSTTKQHLKIGPSMYTTELAERVMGPAVWLNNHEIDAMLFLFRERTSLRRWNPSKVAFMSCIFTRQKIAYDLWEAANDPELISRMGKFIPPKATTSPTVEIL</sequence>